<keyword evidence="3" id="KW-1185">Reference proteome</keyword>
<name>A0A7Y9JP31_9MICO</name>
<keyword evidence="1" id="KW-0472">Membrane</keyword>
<accession>A0A7Y9JP31</accession>
<keyword evidence="1" id="KW-0812">Transmembrane</keyword>
<protein>
    <submittedName>
        <fullName evidence="2">Uncharacterized protein</fullName>
    </submittedName>
</protein>
<dbReference type="Proteomes" id="UP000552045">
    <property type="component" value="Unassembled WGS sequence"/>
</dbReference>
<comment type="caution">
    <text evidence="2">The sequence shown here is derived from an EMBL/GenBank/DDBJ whole genome shotgun (WGS) entry which is preliminary data.</text>
</comment>
<sequence>MSENAQEPTLERKPLGWASYLVMGLAGLFYAYAIWNAIFHLIQMAHLGLNPTGWFTLVFAVVFPALVYLGALAVGRRRGVLGVSVALLAGLGLVAVFWLDVIGYSVLNPAALLTA</sequence>
<keyword evidence="1" id="KW-1133">Transmembrane helix</keyword>
<feature type="transmembrane region" description="Helical" evidence="1">
    <location>
        <begin position="20"/>
        <end position="42"/>
    </location>
</feature>
<gene>
    <name evidence="2" type="ORF">BKA02_002233</name>
</gene>
<feature type="transmembrane region" description="Helical" evidence="1">
    <location>
        <begin position="80"/>
        <end position="99"/>
    </location>
</feature>
<dbReference type="EMBL" id="JACCBH010000001">
    <property type="protein sequence ID" value="NYD55178.1"/>
    <property type="molecule type" value="Genomic_DNA"/>
</dbReference>
<proteinExistence type="predicted"/>
<feature type="transmembrane region" description="Helical" evidence="1">
    <location>
        <begin position="54"/>
        <end position="73"/>
    </location>
</feature>
<reference evidence="2 3" key="1">
    <citation type="submission" date="2020-07" db="EMBL/GenBank/DDBJ databases">
        <title>Sequencing the genomes of 1000 actinobacteria strains.</title>
        <authorList>
            <person name="Klenk H.-P."/>
        </authorList>
    </citation>
    <scope>NUCLEOTIDE SEQUENCE [LARGE SCALE GENOMIC DNA]</scope>
    <source>
        <strain evidence="2 3">DSM 22185</strain>
    </source>
</reference>
<evidence type="ECO:0000313" key="2">
    <source>
        <dbReference type="EMBL" id="NYD55178.1"/>
    </source>
</evidence>
<evidence type="ECO:0000256" key="1">
    <source>
        <dbReference type="SAM" id="Phobius"/>
    </source>
</evidence>
<dbReference type="AlphaFoldDB" id="A0A7Y9JP31"/>
<organism evidence="2 3">
    <name type="scientific">Microbacterium pseudoresistens</name>
    <dbReference type="NCBI Taxonomy" id="640634"/>
    <lineage>
        <taxon>Bacteria</taxon>
        <taxon>Bacillati</taxon>
        <taxon>Actinomycetota</taxon>
        <taxon>Actinomycetes</taxon>
        <taxon>Micrococcales</taxon>
        <taxon>Microbacteriaceae</taxon>
        <taxon>Microbacterium</taxon>
    </lineage>
</organism>
<evidence type="ECO:0000313" key="3">
    <source>
        <dbReference type="Proteomes" id="UP000552045"/>
    </source>
</evidence>
<dbReference type="RefSeq" id="WP_179434078.1">
    <property type="nucleotide sequence ID" value="NZ_BAABLC010000002.1"/>
</dbReference>